<dbReference type="InterPro" id="IPR006707">
    <property type="entry name" value="T7SS_EccD"/>
</dbReference>
<evidence type="ECO:0000313" key="9">
    <source>
        <dbReference type="Proteomes" id="UP000312512"/>
    </source>
</evidence>
<comment type="subcellular location">
    <subcellularLocation>
        <location evidence="1">Cell membrane</location>
        <topology evidence="1">Multi-pass membrane protein</topology>
    </subcellularLocation>
</comment>
<dbReference type="Pfam" id="PF08817">
    <property type="entry name" value="YukD"/>
    <property type="match status" value="1"/>
</dbReference>
<dbReference type="InterPro" id="IPR024962">
    <property type="entry name" value="YukD-like"/>
</dbReference>
<evidence type="ECO:0000256" key="1">
    <source>
        <dbReference type="ARBA" id="ARBA00004651"/>
    </source>
</evidence>
<keyword evidence="4" id="KW-0812">Transmembrane</keyword>
<dbReference type="AlphaFoldDB" id="A0A5C4WWT8"/>
<accession>A0A5C4WWT8</accession>
<dbReference type="Gene3D" id="3.10.20.90">
    <property type="entry name" value="Phosphatidylinositol 3-kinase Catalytic Subunit, Chain A, domain 1"/>
    <property type="match status" value="1"/>
</dbReference>
<evidence type="ECO:0000256" key="6">
    <source>
        <dbReference type="ARBA" id="ARBA00023136"/>
    </source>
</evidence>
<keyword evidence="3" id="KW-1003">Cell membrane</keyword>
<dbReference type="InterPro" id="IPR044049">
    <property type="entry name" value="EccD_transm"/>
</dbReference>
<dbReference type="EMBL" id="VDLX02000001">
    <property type="protein sequence ID" value="KAB8198059.1"/>
    <property type="molecule type" value="Genomic_DNA"/>
</dbReference>
<comment type="caution">
    <text evidence="8">The sequence shown here is derived from an EMBL/GenBank/DDBJ whole genome shotgun (WGS) entry which is preliminary data.</text>
</comment>
<name>A0A5C4WWT8_9ACTN</name>
<dbReference type="NCBIfam" id="TIGR03920">
    <property type="entry name" value="T7SS_EccD"/>
    <property type="match status" value="1"/>
</dbReference>
<keyword evidence="6" id="KW-0472">Membrane</keyword>
<reference evidence="8 9" key="1">
    <citation type="submission" date="2019-10" db="EMBL/GenBank/DDBJ databases">
        <title>Nonomuraea sp. nov., isolated from Phyllanthus amarus.</title>
        <authorList>
            <person name="Klykleung N."/>
            <person name="Tanasupawat S."/>
        </authorList>
    </citation>
    <scope>NUCLEOTIDE SEQUENCE [LARGE SCALE GENOMIC DNA]</scope>
    <source>
        <strain evidence="8 9">PA1-10</strain>
    </source>
</reference>
<accession>A0A5P9Z4Z3</accession>
<dbReference type="PIRSF" id="PIRSF017804">
    <property type="entry name" value="Secretion_EccD1"/>
    <property type="match status" value="1"/>
</dbReference>
<comment type="similarity">
    <text evidence="2">Belongs to the EccD/Snm4 family.</text>
</comment>
<dbReference type="Proteomes" id="UP000312512">
    <property type="component" value="Unassembled WGS sequence"/>
</dbReference>
<proteinExistence type="inferred from homology"/>
<evidence type="ECO:0000259" key="7">
    <source>
        <dbReference type="Pfam" id="PF19053"/>
    </source>
</evidence>
<dbReference type="OrthoDB" id="4775372at2"/>
<feature type="domain" description="EccD-like transmembrane" evidence="7">
    <location>
        <begin position="129"/>
        <end position="470"/>
    </location>
</feature>
<organism evidence="8 9">
    <name type="scientific">Nonomuraea phyllanthi</name>
    <dbReference type="NCBI Taxonomy" id="2219224"/>
    <lineage>
        <taxon>Bacteria</taxon>
        <taxon>Bacillati</taxon>
        <taxon>Actinomycetota</taxon>
        <taxon>Actinomycetes</taxon>
        <taxon>Streptosporangiales</taxon>
        <taxon>Streptosporangiaceae</taxon>
        <taxon>Nonomuraea</taxon>
    </lineage>
</organism>
<evidence type="ECO:0000256" key="3">
    <source>
        <dbReference type="ARBA" id="ARBA00022475"/>
    </source>
</evidence>
<evidence type="ECO:0000256" key="2">
    <source>
        <dbReference type="ARBA" id="ARBA00006162"/>
    </source>
</evidence>
<gene>
    <name evidence="8" type="primary">eccD</name>
    <name evidence="8" type="ORF">FH608_004115</name>
</gene>
<keyword evidence="9" id="KW-1185">Reference proteome</keyword>
<dbReference type="GO" id="GO:0005886">
    <property type="term" value="C:plasma membrane"/>
    <property type="evidence" value="ECO:0007669"/>
    <property type="project" value="UniProtKB-SubCell"/>
</dbReference>
<protein>
    <submittedName>
        <fullName evidence="8">Type VII secretion integral membrane protein EccD</fullName>
    </submittedName>
</protein>
<evidence type="ECO:0000256" key="5">
    <source>
        <dbReference type="ARBA" id="ARBA00022989"/>
    </source>
</evidence>
<dbReference type="Pfam" id="PF19053">
    <property type="entry name" value="EccD"/>
    <property type="match status" value="1"/>
</dbReference>
<keyword evidence="5" id="KW-1133">Transmembrane helix</keyword>
<evidence type="ECO:0000256" key="4">
    <source>
        <dbReference type="ARBA" id="ARBA00022692"/>
    </source>
</evidence>
<evidence type="ECO:0000313" key="8">
    <source>
        <dbReference type="EMBL" id="KAB8198059.1"/>
    </source>
</evidence>
<sequence length="472" mass="47921">MGPAAQGLPRGGQAPLPPLCRVTIVAPRKRVDLALPADVPLPHVLPGVLRAAGEQDGEHASAPGWILQRLGQPPLDAGQSLGALGVLDGEILYLRPRQLVLPPATYDDVADVIALGVEENDGTWKHRHTRLMGIGGAAALLVVGTLALILAGPPWTISALASGVFALLLVAGGAVVSRAAGDSGAGALIGYTALPCGFVAGLLVPAGAVPIFDLGAPHLLAAFAVTALVATIGGVAIGDGVPGFLGTAIASVGGAVSAAVIMLFPLPPAGVVAMTTALMLTICPLVPTLAFRLGGLPMPTMPTTAEELRNDNINVDADVVKERTKNALDYASGMIAGLALMALICQAFLIAAGTWMAAAMSVTLSIALVLRARVFQGVAQRLWLIIAGLGGVAAFAIAMAVGQGPFIAVSVKIALLWIAAIPVGLALRSPDAKPSPFWVRAGDVFEIMITVALFPLALGLLDVYTWVRGLAG</sequence>